<sequence>MNFLFRIDDSKSQPHDENRRRKTRQYPDVGLTNIGAESPGPDAGLLAPDQSELKTTMEEVMKFIKAYNSYTLPGLTESTTDQPKFDEVRQYGLSEEQESQLWQLETERLIFAATKSQSTGPFRFRTSEDWQADTISMEYLSTEVYSRSVYL</sequence>
<proteinExistence type="predicted"/>
<evidence type="ECO:0000313" key="2">
    <source>
        <dbReference type="EMBL" id="KDN70340.1"/>
    </source>
</evidence>
<feature type="region of interest" description="Disordered" evidence="1">
    <location>
        <begin position="1"/>
        <end position="44"/>
    </location>
</feature>
<dbReference type="HOGENOM" id="CLU_1731354_0_0_1"/>
<accession>A0A066XWK1</accession>
<comment type="caution">
    <text evidence="2">The sequence shown here is derived from an EMBL/GenBank/DDBJ whole genome shotgun (WGS) entry which is preliminary data.</text>
</comment>
<keyword evidence="3" id="KW-1185">Reference proteome</keyword>
<evidence type="ECO:0000256" key="1">
    <source>
        <dbReference type="SAM" id="MobiDB-lite"/>
    </source>
</evidence>
<organism evidence="2 3">
    <name type="scientific">Colletotrichum sublineola</name>
    <name type="common">Sorghum anthracnose fungus</name>
    <dbReference type="NCBI Taxonomy" id="1173701"/>
    <lineage>
        <taxon>Eukaryota</taxon>
        <taxon>Fungi</taxon>
        <taxon>Dikarya</taxon>
        <taxon>Ascomycota</taxon>
        <taxon>Pezizomycotina</taxon>
        <taxon>Sordariomycetes</taxon>
        <taxon>Hypocreomycetidae</taxon>
        <taxon>Glomerellales</taxon>
        <taxon>Glomerellaceae</taxon>
        <taxon>Colletotrichum</taxon>
        <taxon>Colletotrichum graminicola species complex</taxon>
    </lineage>
</organism>
<dbReference type="AlphaFoldDB" id="A0A066XWK1"/>
<dbReference type="EMBL" id="JMSE01000358">
    <property type="protein sequence ID" value="KDN70340.1"/>
    <property type="molecule type" value="Genomic_DNA"/>
</dbReference>
<evidence type="ECO:0000313" key="3">
    <source>
        <dbReference type="Proteomes" id="UP000027238"/>
    </source>
</evidence>
<reference evidence="3" key="1">
    <citation type="journal article" date="2014" name="Genome Announc.">
        <title>Draft genome sequence of Colletotrichum sublineola, a destructive pathogen of cultivated sorghum.</title>
        <authorList>
            <person name="Baroncelli R."/>
            <person name="Sanz-Martin J.M."/>
            <person name="Rech G.E."/>
            <person name="Sukno S.A."/>
            <person name="Thon M.R."/>
        </authorList>
    </citation>
    <scope>NUCLEOTIDE SEQUENCE [LARGE SCALE GENOMIC DNA]</scope>
    <source>
        <strain evidence="3">TX430BB</strain>
    </source>
</reference>
<name>A0A066XWK1_COLSU</name>
<protein>
    <submittedName>
        <fullName evidence="2">Uncharacterized protein</fullName>
    </submittedName>
</protein>
<feature type="compositionally biased region" description="Basic and acidic residues" evidence="1">
    <location>
        <begin position="1"/>
        <end position="19"/>
    </location>
</feature>
<gene>
    <name evidence="2" type="ORF">CSUB01_12188</name>
</gene>
<dbReference type="Proteomes" id="UP000027238">
    <property type="component" value="Unassembled WGS sequence"/>
</dbReference>